<dbReference type="RefSeq" id="WP_406580330.1">
    <property type="nucleotide sequence ID" value="NZ_JBJHQH010000005.1"/>
</dbReference>
<keyword evidence="2" id="KW-1185">Reference proteome</keyword>
<accession>A0ABW8RE08</accession>
<reference evidence="1 2" key="1">
    <citation type="submission" date="2024-11" db="EMBL/GenBank/DDBJ databases">
        <authorList>
            <person name="Lucas J.A."/>
        </authorList>
    </citation>
    <scope>NUCLEOTIDE SEQUENCE [LARGE SCALE GENOMIC DNA]</scope>
    <source>
        <strain evidence="1 2">Z 5.4</strain>
    </source>
</reference>
<gene>
    <name evidence="1" type="ORF">ACJEBI_09460</name>
</gene>
<comment type="caution">
    <text evidence="1">The sequence shown here is derived from an EMBL/GenBank/DDBJ whole genome shotgun (WGS) entry which is preliminary data.</text>
</comment>
<dbReference type="EMBL" id="JBJHQH010000005">
    <property type="protein sequence ID" value="MFK9091711.1"/>
    <property type="molecule type" value="Genomic_DNA"/>
</dbReference>
<evidence type="ECO:0000313" key="1">
    <source>
        <dbReference type="EMBL" id="MFK9091711.1"/>
    </source>
</evidence>
<name>A0ABW8RE08_9BACI</name>
<dbReference type="Proteomes" id="UP001623041">
    <property type="component" value="Unassembled WGS sequence"/>
</dbReference>
<sequence>MNMGEATEYKYQTLIDILAEMVKNYLINSPKQNEGEKNENAGK</sequence>
<protein>
    <submittedName>
        <fullName evidence="1">Uncharacterized protein</fullName>
    </submittedName>
</protein>
<proteinExistence type="predicted"/>
<organism evidence="1 2">
    <name type="scientific">Bacillus salipaludis</name>
    <dbReference type="NCBI Taxonomy" id="2547811"/>
    <lineage>
        <taxon>Bacteria</taxon>
        <taxon>Bacillati</taxon>
        <taxon>Bacillota</taxon>
        <taxon>Bacilli</taxon>
        <taxon>Bacillales</taxon>
        <taxon>Bacillaceae</taxon>
        <taxon>Bacillus</taxon>
    </lineage>
</organism>
<evidence type="ECO:0000313" key="2">
    <source>
        <dbReference type="Proteomes" id="UP001623041"/>
    </source>
</evidence>